<evidence type="ECO:0000313" key="3">
    <source>
        <dbReference type="Proteomes" id="UP000000495"/>
    </source>
</evidence>
<dbReference type="AlphaFoldDB" id="F8KZE0"/>
<reference key="1">
    <citation type="journal article" date="2011" name="Mol. Biol. Evol.">
        <title>Unity in variety -- the pan-genome of the Chlamydiae.</title>
        <authorList>
            <person name="Collingro A."/>
            <person name="Tischler P."/>
            <person name="Weinmaier T."/>
            <person name="Penz T."/>
            <person name="Heinz E."/>
            <person name="Brunham R.C."/>
            <person name="Read T.D."/>
            <person name="Bavoil P.M."/>
            <person name="Sachse K."/>
            <person name="Kahane S."/>
            <person name="Friedman M.G."/>
            <person name="Rattei T."/>
            <person name="Myers G.S.A."/>
            <person name="Horn M."/>
        </authorList>
    </citation>
    <scope>NUCLEOTIDE SEQUENCE</scope>
    <source>
        <strain>UV7</strain>
    </source>
</reference>
<gene>
    <name evidence="2" type="ordered locus">PUV_13300</name>
</gene>
<proteinExistence type="predicted"/>
<feature type="transmembrane region" description="Helical" evidence="1">
    <location>
        <begin position="34"/>
        <end position="52"/>
    </location>
</feature>
<dbReference type="HOGENOM" id="CLU_2808493_0_0_0"/>
<keyword evidence="3" id="KW-1185">Reference proteome</keyword>
<protein>
    <submittedName>
        <fullName evidence="2">Uncharacterized protein</fullName>
    </submittedName>
</protein>
<sequence>MNPTTTVPAFQYETRIYEDLEDVIRGGGKVIEEIFIPSLKIMLILMIIFSMLKSHAMCIQCVLENLK</sequence>
<evidence type="ECO:0000256" key="1">
    <source>
        <dbReference type="SAM" id="Phobius"/>
    </source>
</evidence>
<name>F8KZE0_PARAV</name>
<dbReference type="Proteomes" id="UP000000495">
    <property type="component" value="Chromosome"/>
</dbReference>
<reference evidence="2 3" key="2">
    <citation type="journal article" date="2011" name="Mol. Biol. Evol.">
        <title>Unity in variety--the pan-genome of the Chlamydiae.</title>
        <authorList>
            <person name="Collingro A."/>
            <person name="Tischler P."/>
            <person name="Weinmaier T."/>
            <person name="Penz T."/>
            <person name="Heinz E."/>
            <person name="Brunham R.C."/>
            <person name="Read T.D."/>
            <person name="Bavoil P.M."/>
            <person name="Sachse K."/>
            <person name="Kahane S."/>
            <person name="Friedman M.G."/>
            <person name="Rattei T."/>
            <person name="Myers G.S."/>
            <person name="Horn M."/>
        </authorList>
    </citation>
    <scope>NUCLEOTIDE SEQUENCE [LARGE SCALE GENOMIC DNA]</scope>
    <source>
        <strain evidence="3">UV7</strain>
    </source>
</reference>
<dbReference type="OrthoDB" id="10013432at2"/>
<evidence type="ECO:0000313" key="2">
    <source>
        <dbReference type="EMBL" id="CCB86280.1"/>
    </source>
</evidence>
<dbReference type="RefSeq" id="WP_013924891.1">
    <property type="nucleotide sequence ID" value="NC_015702.1"/>
</dbReference>
<accession>F8KZE0</accession>
<keyword evidence="1" id="KW-0472">Membrane</keyword>
<keyword evidence="1" id="KW-0812">Transmembrane</keyword>
<organism evidence="2 3">
    <name type="scientific">Parachlamydia acanthamoebae (strain UV7)</name>
    <dbReference type="NCBI Taxonomy" id="765952"/>
    <lineage>
        <taxon>Bacteria</taxon>
        <taxon>Pseudomonadati</taxon>
        <taxon>Chlamydiota</taxon>
        <taxon>Chlamydiia</taxon>
        <taxon>Parachlamydiales</taxon>
        <taxon>Parachlamydiaceae</taxon>
        <taxon>Parachlamydia</taxon>
    </lineage>
</organism>
<keyword evidence="1" id="KW-1133">Transmembrane helix</keyword>
<dbReference type="KEGG" id="puv:PUV_13300"/>
<dbReference type="EMBL" id="FR872580">
    <property type="protein sequence ID" value="CCB86280.1"/>
    <property type="molecule type" value="Genomic_DNA"/>
</dbReference>